<dbReference type="PRINTS" id="PR00738">
    <property type="entry name" value="GLHYDRLASE20"/>
</dbReference>
<feature type="domain" description="Glycoside hydrolase family 20 catalytic" evidence="7">
    <location>
        <begin position="95"/>
        <end position="277"/>
    </location>
</feature>
<keyword evidence="4" id="KW-0378">Hydrolase</keyword>
<feature type="domain" description="Glycoside hydrolase family 20 catalytic" evidence="7">
    <location>
        <begin position="290"/>
        <end position="432"/>
    </location>
</feature>
<evidence type="ECO:0000259" key="7">
    <source>
        <dbReference type="Pfam" id="PF00728"/>
    </source>
</evidence>
<feature type="domain" description="Beta-hexosaminidase bacterial type N-terminal" evidence="8">
    <location>
        <begin position="27"/>
        <end position="92"/>
    </location>
</feature>
<keyword evidence="5" id="KW-0326">Glycosidase</keyword>
<dbReference type="GO" id="GO:0005975">
    <property type="term" value="P:carbohydrate metabolic process"/>
    <property type="evidence" value="ECO:0007669"/>
    <property type="project" value="InterPro"/>
</dbReference>
<reference evidence="9 10" key="1">
    <citation type="submission" date="2018-07" db="EMBL/GenBank/DDBJ databases">
        <title>Microbacterium endoborsara sp. nov., a novel actinobacterium isolated from Borszczowia aralocaspica.</title>
        <authorList>
            <person name="An D."/>
        </authorList>
    </citation>
    <scope>NUCLEOTIDE SEQUENCE [LARGE SCALE GENOMIC DNA]</scope>
    <source>
        <strain evidence="9 10">C1.15228</strain>
    </source>
</reference>
<evidence type="ECO:0000256" key="2">
    <source>
        <dbReference type="ARBA" id="ARBA00006285"/>
    </source>
</evidence>
<dbReference type="PANTHER" id="PTHR22600">
    <property type="entry name" value="BETA-HEXOSAMINIDASE"/>
    <property type="match status" value="1"/>
</dbReference>
<dbReference type="Gene3D" id="3.20.20.80">
    <property type="entry name" value="Glycosidases"/>
    <property type="match status" value="1"/>
</dbReference>
<dbReference type="GO" id="GO:0004563">
    <property type="term" value="F:beta-N-acetylhexosaminidase activity"/>
    <property type="evidence" value="ECO:0007669"/>
    <property type="project" value="UniProtKB-EC"/>
</dbReference>
<dbReference type="InterPro" id="IPR017853">
    <property type="entry name" value="GH"/>
</dbReference>
<dbReference type="PANTHER" id="PTHR22600:SF57">
    <property type="entry name" value="BETA-N-ACETYLHEXOSAMINIDASE"/>
    <property type="match status" value="1"/>
</dbReference>
<proteinExistence type="inferred from homology"/>
<comment type="similarity">
    <text evidence="2">Belongs to the glycosyl hydrolase 20 family.</text>
</comment>
<dbReference type="InterPro" id="IPR029018">
    <property type="entry name" value="Hex-like_dom2"/>
</dbReference>
<dbReference type="Gene3D" id="3.30.379.10">
    <property type="entry name" value="Chitobiase/beta-hexosaminidase domain 2-like"/>
    <property type="match status" value="1"/>
</dbReference>
<evidence type="ECO:0000256" key="4">
    <source>
        <dbReference type="ARBA" id="ARBA00022801"/>
    </source>
</evidence>
<comment type="catalytic activity">
    <reaction evidence="1">
        <text>Hydrolysis of terminal non-reducing N-acetyl-D-hexosamine residues in N-acetyl-beta-D-hexosaminides.</text>
        <dbReference type="EC" id="3.2.1.52"/>
    </reaction>
</comment>
<dbReference type="Pfam" id="PF02838">
    <property type="entry name" value="Glyco_hydro_20b"/>
    <property type="match status" value="1"/>
</dbReference>
<dbReference type="SUPFAM" id="SSF55545">
    <property type="entry name" value="beta-N-acetylhexosaminidase-like domain"/>
    <property type="match status" value="1"/>
</dbReference>
<dbReference type="EC" id="3.2.1.52" evidence="3"/>
<evidence type="ECO:0000256" key="6">
    <source>
        <dbReference type="PIRSR" id="PIRSR625705-1"/>
    </source>
</evidence>
<dbReference type="AlphaFoldDB" id="A0A367Y7Y6"/>
<dbReference type="OrthoDB" id="9763537at2"/>
<dbReference type="InterPro" id="IPR025705">
    <property type="entry name" value="Beta_hexosaminidase_sua/sub"/>
</dbReference>
<dbReference type="InterPro" id="IPR015882">
    <property type="entry name" value="HEX_bac_N"/>
</dbReference>
<sequence>MPLALLPWPAEVETRPGALRLDITAPHEALPLAQHRAVDGPPEGYRLLVDAHGVRIEAADDAGAFYARHTLAQLVGRDDEGFFAPFVDIRDAPRFAYRGIMLDVARHFHSVATIERLIERAAELKFNALHLHLTDDQAWRLALENHPELAERGSSTSIGGDPGGHYGRDDVRRIVAHAAAHHMTVVPEIDLPGHTHAVGLSHPEFAADPVLTPSVLEVVEEFGGGIPVPGEPYTGLAVGFSSLEAGAAGLEGFLREVFAEVAGLFPGPYLHLGGDEALGTDRADYRAIVDMAVRAVAATGRTPAAWHEAGAADLPEGAVYQYWGFVTPSEEHAELARRALVRGGRFVLSPADAIYLDMKYDADTRAGLAWANGPTSVRRSYEWDPAAVIEVPEERILGVEAALWTETIADEETLERMVFPRIASAAEAAWSRPLGSAEREWESFRARLAGLGPAWERAGIRFTRSPEIPWL</sequence>
<protein>
    <recommendedName>
        <fullName evidence="3">beta-N-acetylhexosaminidase</fullName>
        <ecNumber evidence="3">3.2.1.52</ecNumber>
    </recommendedName>
</protein>
<dbReference type="Proteomes" id="UP000253508">
    <property type="component" value="Unassembled WGS sequence"/>
</dbReference>
<feature type="active site" description="Proton donor" evidence="6">
    <location>
        <position position="276"/>
    </location>
</feature>
<evidence type="ECO:0000256" key="5">
    <source>
        <dbReference type="ARBA" id="ARBA00023295"/>
    </source>
</evidence>
<dbReference type="GO" id="GO:0030203">
    <property type="term" value="P:glycosaminoglycan metabolic process"/>
    <property type="evidence" value="ECO:0007669"/>
    <property type="project" value="TreeGrafter"/>
</dbReference>
<dbReference type="InterPro" id="IPR015883">
    <property type="entry name" value="Glyco_hydro_20_cat"/>
</dbReference>
<comment type="caution">
    <text evidence="9">The sequence shown here is derived from an EMBL/GenBank/DDBJ whole genome shotgun (WGS) entry which is preliminary data.</text>
</comment>
<dbReference type="RefSeq" id="WP_114117028.1">
    <property type="nucleotide sequence ID" value="NZ_BMHU01000004.1"/>
</dbReference>
<organism evidence="9 10">
    <name type="scientific">Microbacterium sorbitolivorans</name>
    <dbReference type="NCBI Taxonomy" id="1867410"/>
    <lineage>
        <taxon>Bacteria</taxon>
        <taxon>Bacillati</taxon>
        <taxon>Actinomycetota</taxon>
        <taxon>Actinomycetes</taxon>
        <taxon>Micrococcales</taxon>
        <taxon>Microbacteriaceae</taxon>
        <taxon>Microbacterium</taxon>
    </lineage>
</organism>
<evidence type="ECO:0000256" key="3">
    <source>
        <dbReference type="ARBA" id="ARBA00012663"/>
    </source>
</evidence>
<keyword evidence="10" id="KW-1185">Reference proteome</keyword>
<name>A0A367Y7Y6_9MICO</name>
<evidence type="ECO:0000313" key="10">
    <source>
        <dbReference type="Proteomes" id="UP000253508"/>
    </source>
</evidence>
<dbReference type="SUPFAM" id="SSF51445">
    <property type="entry name" value="(Trans)glycosidases"/>
    <property type="match status" value="1"/>
</dbReference>
<evidence type="ECO:0000256" key="1">
    <source>
        <dbReference type="ARBA" id="ARBA00001231"/>
    </source>
</evidence>
<evidence type="ECO:0000313" key="9">
    <source>
        <dbReference type="EMBL" id="RCK61927.1"/>
    </source>
</evidence>
<dbReference type="EMBL" id="QORO01000001">
    <property type="protein sequence ID" value="RCK61927.1"/>
    <property type="molecule type" value="Genomic_DNA"/>
</dbReference>
<dbReference type="Pfam" id="PF00728">
    <property type="entry name" value="Glyco_hydro_20"/>
    <property type="match status" value="2"/>
</dbReference>
<evidence type="ECO:0000259" key="8">
    <source>
        <dbReference type="Pfam" id="PF02838"/>
    </source>
</evidence>
<dbReference type="GO" id="GO:0016020">
    <property type="term" value="C:membrane"/>
    <property type="evidence" value="ECO:0007669"/>
    <property type="project" value="TreeGrafter"/>
</dbReference>
<accession>A0A367Y7Y6</accession>
<gene>
    <name evidence="9" type="ORF">DTO57_04765</name>
</gene>